<dbReference type="RefSeq" id="WP_243800562.1">
    <property type="nucleotide sequence ID" value="NZ_JALHAT010000021.1"/>
</dbReference>
<dbReference type="Gene3D" id="3.10.310.70">
    <property type="match status" value="1"/>
</dbReference>
<evidence type="ECO:0000313" key="4">
    <source>
        <dbReference type="Proteomes" id="UP001162802"/>
    </source>
</evidence>
<dbReference type="InterPro" id="IPR013108">
    <property type="entry name" value="Amidohydro_3"/>
</dbReference>
<dbReference type="InterPro" id="IPR011059">
    <property type="entry name" value="Metal-dep_hydrolase_composite"/>
</dbReference>
<reference evidence="3" key="1">
    <citation type="submission" date="2022-03" db="EMBL/GenBank/DDBJ databases">
        <title>Identification of a novel bacterium isolated from mangrove sediments.</title>
        <authorList>
            <person name="Pan X."/>
        </authorList>
    </citation>
    <scope>NUCLEOTIDE SEQUENCE</scope>
    <source>
        <strain evidence="3">B2637</strain>
    </source>
</reference>
<evidence type="ECO:0000259" key="2">
    <source>
        <dbReference type="Pfam" id="PF07969"/>
    </source>
</evidence>
<feature type="signal peptide" evidence="1">
    <location>
        <begin position="1"/>
        <end position="25"/>
    </location>
</feature>
<gene>
    <name evidence="3" type="ORF">MTR65_12220</name>
</gene>
<name>A0ABT0AE19_9SPHN</name>
<dbReference type="PANTHER" id="PTHR22642:SF2">
    <property type="entry name" value="PROTEIN LONG AFTER FAR-RED 3"/>
    <property type="match status" value="1"/>
</dbReference>
<proteinExistence type="predicted"/>
<evidence type="ECO:0000313" key="3">
    <source>
        <dbReference type="EMBL" id="MCJ1961450.1"/>
    </source>
</evidence>
<dbReference type="Proteomes" id="UP001162802">
    <property type="component" value="Unassembled WGS sequence"/>
</dbReference>
<protein>
    <submittedName>
        <fullName evidence="3">Amidohydrolase</fullName>
    </submittedName>
</protein>
<feature type="chain" id="PRO_5045563175" evidence="1">
    <location>
        <begin position="26"/>
        <end position="569"/>
    </location>
</feature>
<evidence type="ECO:0000256" key="1">
    <source>
        <dbReference type="SAM" id="SignalP"/>
    </source>
</evidence>
<dbReference type="SUPFAM" id="SSF51338">
    <property type="entry name" value="Composite domain of metallo-dependent hydrolases"/>
    <property type="match status" value="1"/>
</dbReference>
<feature type="domain" description="Amidohydrolase 3" evidence="2">
    <location>
        <begin position="74"/>
        <end position="567"/>
    </location>
</feature>
<dbReference type="EMBL" id="JALHAT010000021">
    <property type="protein sequence ID" value="MCJ1961450.1"/>
    <property type="molecule type" value="Genomic_DNA"/>
</dbReference>
<keyword evidence="1" id="KW-0732">Signal</keyword>
<keyword evidence="4" id="KW-1185">Reference proteome</keyword>
<dbReference type="Gene3D" id="2.30.40.10">
    <property type="entry name" value="Urease, subunit C, domain 1"/>
    <property type="match status" value="1"/>
</dbReference>
<dbReference type="SUPFAM" id="SSF51556">
    <property type="entry name" value="Metallo-dependent hydrolases"/>
    <property type="match status" value="1"/>
</dbReference>
<dbReference type="Pfam" id="PF07969">
    <property type="entry name" value="Amidohydro_3"/>
    <property type="match status" value="1"/>
</dbReference>
<sequence length="569" mass="61598">MARALSPLRLFAAALLACASSQALAQEAADLLLTNGEVVTMDPDHPFASAVAVRDGRIVAVGGAELSEAYTAPETIDLAGRTLMPGFIDTHIHIIGQAPRAIAAGKARSIAQLQEMVRAKARELGPGEWITGYGWDEAQMAEGRNPLRADLDAAAPDNPVALTRAGHHSIVGNSLALAKAGIDAQTPDPEHGLIERGADGVPNGLVRERTDLFLSHVPPATSEEMKPSWTAELMALLPLGITSLMEALSTIDDEPVDKGGLAPEKRGAVHTWRQFREIYAAHGTELPRTTMYIVYPGAERLKRFPWRTGHGDDRLKIGPIGEAPGVDGGFTGPTAWTLADYKGMEGFRGRLAIEPDALEEMVRTSRDLGWQMGIHAIGDAAIERLIDVYAAALDEKPLEDHRWFSSHLTMLPPEATLETMAAHGIWGAAQPNFLYNLEGRYQQTLEGRALTHINPLGSPLRHGVKMVLGSDNLPIGPLYGVYVAVTRKAESGTAYAREEEDVSRMAALAMYTREAAYLSFDEDNRGTITPGKFADLVVLDRNLLTVPEEEILATKVDLTLVDGKVLYRR</sequence>
<dbReference type="Gene3D" id="3.20.20.140">
    <property type="entry name" value="Metal-dependent hydrolases"/>
    <property type="match status" value="1"/>
</dbReference>
<dbReference type="InterPro" id="IPR032466">
    <property type="entry name" value="Metal_Hydrolase"/>
</dbReference>
<dbReference type="CDD" id="cd01300">
    <property type="entry name" value="YtcJ_like"/>
    <property type="match status" value="1"/>
</dbReference>
<accession>A0ABT0AE19</accession>
<dbReference type="PANTHER" id="PTHR22642">
    <property type="entry name" value="IMIDAZOLONEPROPIONASE"/>
    <property type="match status" value="1"/>
</dbReference>
<organism evidence="3 4">
    <name type="scientific">Novosphingobium mangrovi</name>
    <name type="common">ex Hu et al. 2023</name>
    <dbReference type="NCBI Taxonomy" id="2930094"/>
    <lineage>
        <taxon>Bacteria</taxon>
        <taxon>Pseudomonadati</taxon>
        <taxon>Pseudomonadota</taxon>
        <taxon>Alphaproteobacteria</taxon>
        <taxon>Sphingomonadales</taxon>
        <taxon>Sphingomonadaceae</taxon>
        <taxon>Novosphingobium</taxon>
    </lineage>
</organism>
<dbReference type="InterPro" id="IPR033932">
    <property type="entry name" value="YtcJ-like"/>
</dbReference>
<comment type="caution">
    <text evidence="3">The sequence shown here is derived from an EMBL/GenBank/DDBJ whole genome shotgun (WGS) entry which is preliminary data.</text>
</comment>